<dbReference type="Proteomes" id="UP000249254">
    <property type="component" value="Unassembled WGS sequence"/>
</dbReference>
<dbReference type="GO" id="GO:0003723">
    <property type="term" value="F:RNA binding"/>
    <property type="evidence" value="ECO:0007669"/>
    <property type="project" value="UniProtKB-KW"/>
</dbReference>
<comment type="subcellular location">
    <subcellularLocation>
        <location evidence="7">Cytoplasm</location>
    </subcellularLocation>
</comment>
<dbReference type="InterPro" id="IPR002305">
    <property type="entry name" value="aa-tRNA-synth_Ic"/>
</dbReference>
<evidence type="ECO:0000313" key="9">
    <source>
        <dbReference type="EMBL" id="RAK55475.1"/>
    </source>
</evidence>
<dbReference type="InterPro" id="IPR024107">
    <property type="entry name" value="Tyr-tRNA-ligase_bac_1"/>
</dbReference>
<dbReference type="CDD" id="cd00165">
    <property type="entry name" value="S4"/>
    <property type="match status" value="1"/>
</dbReference>
<dbReference type="Gene3D" id="3.10.290.10">
    <property type="entry name" value="RNA-binding S4 domain"/>
    <property type="match status" value="1"/>
</dbReference>
<dbReference type="OrthoDB" id="9804243at2"/>
<comment type="caution">
    <text evidence="9">The sequence shown here is derived from an EMBL/GenBank/DDBJ whole genome shotgun (WGS) entry which is preliminary data.</text>
</comment>
<dbReference type="InterPro" id="IPR024088">
    <property type="entry name" value="Tyr-tRNA-ligase_bac-type"/>
</dbReference>
<dbReference type="EMBL" id="QFYQ01000001">
    <property type="protein sequence ID" value="RAK55475.1"/>
    <property type="molecule type" value="Genomic_DNA"/>
</dbReference>
<dbReference type="PANTHER" id="PTHR11766">
    <property type="entry name" value="TYROSYL-TRNA SYNTHETASE"/>
    <property type="match status" value="1"/>
</dbReference>
<feature type="binding site" evidence="7">
    <location>
        <position position="242"/>
    </location>
    <ligand>
        <name>ATP</name>
        <dbReference type="ChEBI" id="CHEBI:30616"/>
    </ligand>
</feature>
<gene>
    <name evidence="7" type="primary">tyrS</name>
    <name evidence="9" type="ORF">DJ017_13595</name>
</gene>
<keyword evidence="7" id="KW-0963">Cytoplasm</keyword>
<comment type="function">
    <text evidence="7">Catalyzes the attachment of tyrosine to tRNA(Tyr) in a two-step reaction: tyrosine is first activated by ATP to form Tyr-AMP and then transferred to the acceptor end of tRNA(Tyr).</text>
</comment>
<dbReference type="Gene3D" id="3.40.50.620">
    <property type="entry name" value="HUPs"/>
    <property type="match status" value="1"/>
</dbReference>
<evidence type="ECO:0000256" key="3">
    <source>
        <dbReference type="ARBA" id="ARBA00022840"/>
    </source>
</evidence>
<dbReference type="CDD" id="cd00805">
    <property type="entry name" value="TyrRS_core"/>
    <property type="match status" value="1"/>
</dbReference>
<evidence type="ECO:0000313" key="10">
    <source>
        <dbReference type="Proteomes" id="UP000249254"/>
    </source>
</evidence>
<dbReference type="NCBIfam" id="TIGR00234">
    <property type="entry name" value="tyrS"/>
    <property type="match status" value="1"/>
</dbReference>
<dbReference type="InterPro" id="IPR014729">
    <property type="entry name" value="Rossmann-like_a/b/a_fold"/>
</dbReference>
<dbReference type="PANTHER" id="PTHR11766:SF0">
    <property type="entry name" value="TYROSINE--TRNA LIGASE, MITOCHONDRIAL"/>
    <property type="match status" value="1"/>
</dbReference>
<dbReference type="HAMAP" id="MF_02006">
    <property type="entry name" value="Tyr_tRNA_synth_type1"/>
    <property type="match status" value="1"/>
</dbReference>
<evidence type="ECO:0000256" key="1">
    <source>
        <dbReference type="ARBA" id="ARBA00022598"/>
    </source>
</evidence>
<keyword evidence="1 7" id="KW-0436">Ligase</keyword>
<dbReference type="FunFam" id="1.10.240.10:FF:000001">
    <property type="entry name" value="Tyrosine--tRNA ligase"/>
    <property type="match status" value="1"/>
</dbReference>
<evidence type="ECO:0000256" key="6">
    <source>
        <dbReference type="ARBA" id="ARBA00048248"/>
    </source>
</evidence>
<keyword evidence="4 7" id="KW-0648">Protein biosynthesis</keyword>
<accession>A0A328AM94</accession>
<comment type="similarity">
    <text evidence="7">Belongs to the class-I aminoacyl-tRNA synthetase family. TyrS type 1 subfamily.</text>
</comment>
<evidence type="ECO:0000256" key="7">
    <source>
        <dbReference type="HAMAP-Rule" id="MF_02006"/>
    </source>
</evidence>
<dbReference type="GO" id="GO:0004831">
    <property type="term" value="F:tyrosine-tRNA ligase activity"/>
    <property type="evidence" value="ECO:0007669"/>
    <property type="project" value="UniProtKB-UniRule"/>
</dbReference>
<reference evidence="10" key="1">
    <citation type="submission" date="2018-05" db="EMBL/GenBank/DDBJ databases">
        <authorList>
            <person name="Li X."/>
        </authorList>
    </citation>
    <scope>NUCLEOTIDE SEQUENCE [LARGE SCALE GENOMIC DNA]</scope>
    <source>
        <strain evidence="10">LX32</strain>
    </source>
</reference>
<comment type="catalytic activity">
    <reaction evidence="6 7">
        <text>tRNA(Tyr) + L-tyrosine + ATP = L-tyrosyl-tRNA(Tyr) + AMP + diphosphate + H(+)</text>
        <dbReference type="Rhea" id="RHEA:10220"/>
        <dbReference type="Rhea" id="RHEA-COMP:9706"/>
        <dbReference type="Rhea" id="RHEA-COMP:9707"/>
        <dbReference type="ChEBI" id="CHEBI:15378"/>
        <dbReference type="ChEBI" id="CHEBI:30616"/>
        <dbReference type="ChEBI" id="CHEBI:33019"/>
        <dbReference type="ChEBI" id="CHEBI:58315"/>
        <dbReference type="ChEBI" id="CHEBI:78442"/>
        <dbReference type="ChEBI" id="CHEBI:78536"/>
        <dbReference type="ChEBI" id="CHEBI:456215"/>
        <dbReference type="EC" id="6.1.1.1"/>
    </reaction>
</comment>
<dbReference type="SUPFAM" id="SSF55174">
    <property type="entry name" value="Alpha-L RNA-binding motif"/>
    <property type="match status" value="1"/>
</dbReference>
<comment type="subunit">
    <text evidence="7">Homodimer.</text>
</comment>
<proteinExistence type="inferred from homology"/>
<evidence type="ECO:0000256" key="4">
    <source>
        <dbReference type="ARBA" id="ARBA00022917"/>
    </source>
</evidence>
<feature type="binding site" evidence="7">
    <location>
        <position position="183"/>
    </location>
    <ligand>
        <name>L-tyrosine</name>
        <dbReference type="ChEBI" id="CHEBI:58315"/>
    </ligand>
</feature>
<dbReference type="Gene3D" id="1.10.240.10">
    <property type="entry name" value="Tyrosyl-Transfer RNA Synthetase"/>
    <property type="match status" value="1"/>
</dbReference>
<evidence type="ECO:0000256" key="8">
    <source>
        <dbReference type="PROSITE-ProRule" id="PRU00182"/>
    </source>
</evidence>
<keyword evidence="3 7" id="KW-0067">ATP-binding</keyword>
<dbReference type="GO" id="GO:0005829">
    <property type="term" value="C:cytosol"/>
    <property type="evidence" value="ECO:0007669"/>
    <property type="project" value="TreeGrafter"/>
</dbReference>
<dbReference type="InterPro" id="IPR036986">
    <property type="entry name" value="S4_RNA-bd_sf"/>
</dbReference>
<evidence type="ECO:0000256" key="5">
    <source>
        <dbReference type="ARBA" id="ARBA00023146"/>
    </source>
</evidence>
<keyword evidence="8" id="KW-0694">RNA-binding</keyword>
<protein>
    <recommendedName>
        <fullName evidence="7">Tyrosine--tRNA ligase</fullName>
        <ecNumber evidence="7">6.1.1.1</ecNumber>
    </recommendedName>
    <alternativeName>
        <fullName evidence="7">Tyrosyl-tRNA synthetase</fullName>
        <shortName evidence="7">TyrRS</shortName>
    </alternativeName>
</protein>
<dbReference type="GO" id="GO:0005524">
    <property type="term" value="F:ATP binding"/>
    <property type="evidence" value="ECO:0007669"/>
    <property type="project" value="UniProtKB-UniRule"/>
</dbReference>
<name>A0A328AM94_9CAUL</name>
<feature type="binding site" evidence="7">
    <location>
        <position position="42"/>
    </location>
    <ligand>
        <name>L-tyrosine</name>
        <dbReference type="ChEBI" id="CHEBI:58315"/>
    </ligand>
</feature>
<evidence type="ECO:0000256" key="2">
    <source>
        <dbReference type="ARBA" id="ARBA00022741"/>
    </source>
</evidence>
<sequence>MMSETNFKSEFLRTMQARGYIHQITHPEELDEAASKGIITGYIGYDATAPSLHVGNLITIMMLRRLQQSGHKPIVIVGGGTTKVGDPSGKDETRQLRTEDEIKANIASQKQAFARFLTFGDGPSDAMLVDNDEWLSKLGYIEFLREFGVHFTINRMLTFDSVKLRLEREQPLTFIEFNYMLMQATDFLELERRYGCMLQMGGSDQWGNIVNGVELIRRVDQKAAFGLTTPLLATSSGAKMGKTAQGAVWLNADLRSPYDYWQFWRNTEDADVGRFLKLFTDLPLDEIGRLESLQGAEINEAKKVLATEATRMLHGDEAAEAAAGAAQAAFEQGALSSDLPTHEVAKAELEAGIVLAALAHDAGLAGSRGEARRLAQGGGLRVNDRAESDANRLITTADLAEGVIKLAAGKKKIVLVKPV</sequence>
<keyword evidence="5 7" id="KW-0030">Aminoacyl-tRNA synthetase</keyword>
<dbReference type="EC" id="6.1.1.1" evidence="7"/>
<keyword evidence="2 7" id="KW-0547">Nucleotide-binding</keyword>
<organism evidence="9 10">
    <name type="scientific">Phenylobacterium soli</name>
    <dbReference type="NCBI Taxonomy" id="2170551"/>
    <lineage>
        <taxon>Bacteria</taxon>
        <taxon>Pseudomonadati</taxon>
        <taxon>Pseudomonadota</taxon>
        <taxon>Alphaproteobacteria</taxon>
        <taxon>Caulobacterales</taxon>
        <taxon>Caulobacteraceae</taxon>
        <taxon>Phenylobacterium</taxon>
    </lineage>
</organism>
<dbReference type="Pfam" id="PF00579">
    <property type="entry name" value="tRNA-synt_1b"/>
    <property type="match status" value="1"/>
</dbReference>
<feature type="binding site" evidence="7">
    <location>
        <position position="179"/>
    </location>
    <ligand>
        <name>L-tyrosine</name>
        <dbReference type="ChEBI" id="CHEBI:58315"/>
    </ligand>
</feature>
<dbReference type="SUPFAM" id="SSF52374">
    <property type="entry name" value="Nucleotidylyl transferase"/>
    <property type="match status" value="1"/>
</dbReference>
<feature type="short sequence motif" description="'HIGH' region" evidence="7">
    <location>
        <begin position="47"/>
        <end position="56"/>
    </location>
</feature>
<feature type="short sequence motif" description="'KMSKS' region" evidence="7">
    <location>
        <begin position="239"/>
        <end position="243"/>
    </location>
</feature>
<dbReference type="GO" id="GO:0006437">
    <property type="term" value="P:tyrosyl-tRNA aminoacylation"/>
    <property type="evidence" value="ECO:0007669"/>
    <property type="project" value="UniProtKB-UniRule"/>
</dbReference>
<dbReference type="InterPro" id="IPR002307">
    <property type="entry name" value="Tyr-tRNA-ligase"/>
</dbReference>
<dbReference type="AlphaFoldDB" id="A0A328AM94"/>
<dbReference type="PRINTS" id="PR01040">
    <property type="entry name" value="TRNASYNTHTYR"/>
</dbReference>
<dbReference type="PROSITE" id="PS50889">
    <property type="entry name" value="S4"/>
    <property type="match status" value="1"/>
</dbReference>
<keyword evidence="10" id="KW-1185">Reference proteome</keyword>